<dbReference type="Proteomes" id="UP000663992">
    <property type="component" value="Unassembled WGS sequence"/>
</dbReference>
<organism evidence="1 2">
    <name type="scientific">Bowmanella yangjiangensis</name>
    <dbReference type="NCBI Taxonomy" id="2811230"/>
    <lineage>
        <taxon>Bacteria</taxon>
        <taxon>Pseudomonadati</taxon>
        <taxon>Pseudomonadota</taxon>
        <taxon>Gammaproteobacteria</taxon>
        <taxon>Alteromonadales</taxon>
        <taxon>Alteromonadaceae</taxon>
        <taxon>Bowmanella</taxon>
    </lineage>
</organism>
<dbReference type="RefSeq" id="WP_206594365.1">
    <property type="nucleotide sequence ID" value="NZ_JAFKCS010000010.1"/>
</dbReference>
<protein>
    <submittedName>
        <fullName evidence="1">Uncharacterized protein</fullName>
    </submittedName>
</protein>
<comment type="caution">
    <text evidence="1">The sequence shown here is derived from an EMBL/GenBank/DDBJ whole genome shotgun (WGS) entry which is preliminary data.</text>
</comment>
<accession>A0ABS3CVU6</accession>
<proteinExistence type="predicted"/>
<evidence type="ECO:0000313" key="2">
    <source>
        <dbReference type="Proteomes" id="UP000663992"/>
    </source>
</evidence>
<keyword evidence="2" id="KW-1185">Reference proteome</keyword>
<sequence>MRLVKRSAEQIALVSKAAGTDAAEIAAEVADGLAEFFSLGSCHFVLRHEVTTRGKELVVVCAEGKQLRSPLRAIIAKARAMGFDCIRYHPKNQLAGLALARIAGVSVRFYREAETHYYICFLRETVGHGQ</sequence>
<gene>
    <name evidence="1" type="ORF">J0A65_11660</name>
</gene>
<name>A0ABS3CVU6_9ALTE</name>
<reference evidence="1 2" key="1">
    <citation type="submission" date="2021-03" db="EMBL/GenBank/DDBJ databases">
        <title>novel species isolated from a fishpond in China.</title>
        <authorList>
            <person name="Lu H."/>
            <person name="Cai Z."/>
        </authorList>
    </citation>
    <scope>NUCLEOTIDE SEQUENCE [LARGE SCALE GENOMIC DNA]</scope>
    <source>
        <strain evidence="1 2">Y57</strain>
    </source>
</reference>
<evidence type="ECO:0000313" key="1">
    <source>
        <dbReference type="EMBL" id="MBN7820526.1"/>
    </source>
</evidence>
<dbReference type="EMBL" id="JAFKCS010000010">
    <property type="protein sequence ID" value="MBN7820526.1"/>
    <property type="molecule type" value="Genomic_DNA"/>
</dbReference>